<dbReference type="Proteomes" id="UP000028999">
    <property type="component" value="Unassembled WGS sequence"/>
</dbReference>
<organism evidence="2 3">
    <name type="scientific">Brassica napus</name>
    <name type="common">Rape</name>
    <dbReference type="NCBI Taxonomy" id="3708"/>
    <lineage>
        <taxon>Eukaryota</taxon>
        <taxon>Viridiplantae</taxon>
        <taxon>Streptophyta</taxon>
        <taxon>Embryophyta</taxon>
        <taxon>Tracheophyta</taxon>
        <taxon>Spermatophyta</taxon>
        <taxon>Magnoliopsida</taxon>
        <taxon>eudicotyledons</taxon>
        <taxon>Gunneridae</taxon>
        <taxon>Pentapetalae</taxon>
        <taxon>rosids</taxon>
        <taxon>malvids</taxon>
        <taxon>Brassicales</taxon>
        <taxon>Brassicaceae</taxon>
        <taxon>Brassiceae</taxon>
        <taxon>Brassica</taxon>
    </lineage>
</organism>
<keyword evidence="3" id="KW-1185">Reference proteome</keyword>
<evidence type="ECO:0000313" key="3">
    <source>
        <dbReference type="Proteomes" id="UP000028999"/>
    </source>
</evidence>
<dbReference type="EMBL" id="LK032102">
    <property type="protein sequence ID" value="CDY19936.1"/>
    <property type="molecule type" value="Genomic_DNA"/>
</dbReference>
<dbReference type="EMBL" id="HG994363">
    <property type="protein sequence ID" value="CAF2035901.1"/>
    <property type="molecule type" value="Genomic_DNA"/>
</dbReference>
<gene>
    <name evidence="2" type="primary">BnaA09g03150D</name>
    <name evidence="1" type="ORF">DARMORV10_A09P04630.1</name>
    <name evidence="2" type="ORF">GSBRNA2T00009740001</name>
</gene>
<dbReference type="Proteomes" id="UP001295469">
    <property type="component" value="Chromosome A09"/>
</dbReference>
<proteinExistence type="predicted"/>
<dbReference type="Gramene" id="CDY19936">
    <property type="protein sequence ID" value="CDY19936"/>
    <property type="gene ID" value="GSBRNA2T00009740001"/>
</dbReference>
<evidence type="ECO:0000313" key="2">
    <source>
        <dbReference type="EMBL" id="CDY19936.1"/>
    </source>
</evidence>
<reference evidence="1" key="3">
    <citation type="submission" date="2021-01" db="EMBL/GenBank/DDBJ databases">
        <authorList>
            <consortium name="Genoscope - CEA"/>
            <person name="William W."/>
        </authorList>
    </citation>
    <scope>NUCLEOTIDE SEQUENCE</scope>
</reference>
<dbReference type="AlphaFoldDB" id="A0A078G3K4"/>
<dbReference type="PaxDb" id="3708-A0A078G3K4"/>
<evidence type="ECO:0000313" key="1">
    <source>
        <dbReference type="EMBL" id="CAF2035901.1"/>
    </source>
</evidence>
<name>A0A078G3K4_BRANA</name>
<protein>
    <submittedName>
        <fullName evidence="1">(rape) hypothetical protein</fullName>
    </submittedName>
    <submittedName>
        <fullName evidence="2">BnaA09g03150D protein</fullName>
    </submittedName>
</protein>
<reference evidence="2" key="2">
    <citation type="submission" date="2014-06" db="EMBL/GenBank/DDBJ databases">
        <authorList>
            <person name="Genoscope - CEA"/>
        </authorList>
    </citation>
    <scope>NUCLEOTIDE SEQUENCE</scope>
</reference>
<sequence>MTYTTPLISILRHMRGYQIQTRRSFQNLLTSKNSHKRQEHMLRKTSVFLCNP</sequence>
<reference evidence="2 3" key="1">
    <citation type="journal article" date="2014" name="Science">
        <title>Plant genetics. Early allopolyploid evolution in the post-Neolithic Brassica napus oilseed genome.</title>
        <authorList>
            <person name="Chalhoub B."/>
            <person name="Denoeud F."/>
            <person name="Liu S."/>
            <person name="Parkin I.A."/>
            <person name="Tang H."/>
            <person name="Wang X."/>
            <person name="Chiquet J."/>
            <person name="Belcram H."/>
            <person name="Tong C."/>
            <person name="Samans B."/>
            <person name="Correa M."/>
            <person name="Da Silva C."/>
            <person name="Just J."/>
            <person name="Falentin C."/>
            <person name="Koh C.S."/>
            <person name="Le Clainche I."/>
            <person name="Bernard M."/>
            <person name="Bento P."/>
            <person name="Noel B."/>
            <person name="Labadie K."/>
            <person name="Alberti A."/>
            <person name="Charles M."/>
            <person name="Arnaud D."/>
            <person name="Guo H."/>
            <person name="Daviaud C."/>
            <person name="Alamery S."/>
            <person name="Jabbari K."/>
            <person name="Zhao M."/>
            <person name="Edger P.P."/>
            <person name="Chelaifa H."/>
            <person name="Tack D."/>
            <person name="Lassalle G."/>
            <person name="Mestiri I."/>
            <person name="Schnel N."/>
            <person name="Le Paslier M.C."/>
            <person name="Fan G."/>
            <person name="Renault V."/>
            <person name="Bayer P.E."/>
            <person name="Golicz A.A."/>
            <person name="Manoli S."/>
            <person name="Lee T.H."/>
            <person name="Thi V.H."/>
            <person name="Chalabi S."/>
            <person name="Hu Q."/>
            <person name="Fan C."/>
            <person name="Tollenaere R."/>
            <person name="Lu Y."/>
            <person name="Battail C."/>
            <person name="Shen J."/>
            <person name="Sidebottom C.H."/>
            <person name="Wang X."/>
            <person name="Canaguier A."/>
            <person name="Chauveau A."/>
            <person name="Berard A."/>
            <person name="Deniot G."/>
            <person name="Guan M."/>
            <person name="Liu Z."/>
            <person name="Sun F."/>
            <person name="Lim Y.P."/>
            <person name="Lyons E."/>
            <person name="Town C.D."/>
            <person name="Bancroft I."/>
            <person name="Wang X."/>
            <person name="Meng J."/>
            <person name="Ma J."/>
            <person name="Pires J.C."/>
            <person name="King G.J."/>
            <person name="Brunel D."/>
            <person name="Delourme R."/>
            <person name="Renard M."/>
            <person name="Aury J.M."/>
            <person name="Adams K.L."/>
            <person name="Batley J."/>
            <person name="Snowdon R.J."/>
            <person name="Tost J."/>
            <person name="Edwards D."/>
            <person name="Zhou Y."/>
            <person name="Hua W."/>
            <person name="Sharpe A.G."/>
            <person name="Paterson A.H."/>
            <person name="Guan C."/>
            <person name="Wincker P."/>
        </authorList>
    </citation>
    <scope>NUCLEOTIDE SEQUENCE [LARGE SCALE GENOMIC DNA]</scope>
    <source>
        <strain evidence="3">cv. Darmor-bzh</strain>
    </source>
</reference>
<accession>A0A078G3K4</accession>